<keyword evidence="2" id="KW-1185">Reference proteome</keyword>
<reference evidence="1 2" key="1">
    <citation type="journal article" date="2012" name="Environ. Microbiol.">
        <title>Complete genome of Candidatus Chloracidobacterium thermophilum, a chlorophyll-based photoheterotroph belonging to the phylum Acidobacteria.</title>
        <authorList>
            <person name="Garcia Costas A.M."/>
            <person name="Liu Z."/>
            <person name="Tomsho L.P."/>
            <person name="Schuster S.C."/>
            <person name="Ward D.M."/>
            <person name="Bryant D.A."/>
        </authorList>
    </citation>
    <scope>NUCLEOTIDE SEQUENCE [LARGE SCALE GENOMIC DNA]</scope>
    <source>
        <strain evidence="1 2">B</strain>
    </source>
</reference>
<dbReference type="InterPro" id="IPR021109">
    <property type="entry name" value="Peptidase_aspartic_dom_sf"/>
</dbReference>
<evidence type="ECO:0000313" key="2">
    <source>
        <dbReference type="Proteomes" id="UP000006791"/>
    </source>
</evidence>
<evidence type="ECO:0008006" key="3">
    <source>
        <dbReference type="Google" id="ProtNLM"/>
    </source>
</evidence>
<dbReference type="HOGENOM" id="CLU_899247_0_0_0"/>
<dbReference type="SUPFAM" id="SSF50630">
    <property type="entry name" value="Acid proteases"/>
    <property type="match status" value="1"/>
</dbReference>
<dbReference type="STRING" id="981222.Cabther_A0463"/>
<proteinExistence type="predicted"/>
<protein>
    <recommendedName>
        <fullName evidence="3">Aspartyl protease</fullName>
    </recommendedName>
</protein>
<dbReference type="OrthoDB" id="107347at2"/>
<dbReference type="Pfam" id="PF13650">
    <property type="entry name" value="Asp_protease_2"/>
    <property type="match status" value="1"/>
</dbReference>
<name>G2LI08_CHLTF</name>
<evidence type="ECO:0000313" key="1">
    <source>
        <dbReference type="EMBL" id="AEP11224.1"/>
    </source>
</evidence>
<dbReference type="Proteomes" id="UP000006791">
    <property type="component" value="Chromosome 1"/>
</dbReference>
<dbReference type="RefSeq" id="WP_014098962.1">
    <property type="nucleotide sequence ID" value="NC_016024.1"/>
</dbReference>
<organism evidence="1 2">
    <name type="scientific">Chloracidobacterium thermophilum (strain B)</name>
    <dbReference type="NCBI Taxonomy" id="981222"/>
    <lineage>
        <taxon>Bacteria</taxon>
        <taxon>Pseudomonadati</taxon>
        <taxon>Acidobacteriota</taxon>
        <taxon>Terriglobia</taxon>
        <taxon>Terriglobales</taxon>
        <taxon>Acidobacteriaceae</taxon>
        <taxon>Chloracidobacterium</taxon>
    </lineage>
</organism>
<dbReference type="AlphaFoldDB" id="G2LI08"/>
<dbReference type="EMBL" id="CP002514">
    <property type="protein sequence ID" value="AEP11224.1"/>
    <property type="molecule type" value="Genomic_DNA"/>
</dbReference>
<dbReference type="KEGG" id="ctm:Cabther_A0463"/>
<accession>G2LI08</accession>
<sequence length="309" mass="33778">MSRLTFFIRLQPLWCAWLVILTQASLPLAAIPKRNTTYRPAPVIWQEDRRGLCVTAWVNDAGPFTFVLDTGAGLTLLSPRTAARAGVRETGRTLRLQGTGAGAGHIHRLVTAQTLALGQRNNRLPCVGRLVVVETLPPDVDGILDPTEVFGDTGYELDFPNRTLAPLIPQRTLGGTIVRWLPEAGGKRPFVALNGREPALIDTGSGFGLAIPASKAAAFGIQPEIPVAARRLRDITGRTLQVTRVSPVSVRLEPLYLERIPTDLLHGTDPATPLLLGRDALRPFRIAFDLRQRRLIFFLPPLPPLVGRD</sequence>
<dbReference type="Gene3D" id="2.40.70.10">
    <property type="entry name" value="Acid Proteases"/>
    <property type="match status" value="2"/>
</dbReference>
<gene>
    <name evidence="1" type="ordered locus">Cabther_A0463</name>
</gene>